<reference evidence="6" key="1">
    <citation type="submission" date="2018-05" db="EMBL/GenBank/DDBJ databases">
        <authorList>
            <person name="Lanie J.A."/>
            <person name="Ng W.-L."/>
            <person name="Kazmierczak K.M."/>
            <person name="Andrzejewski T.M."/>
            <person name="Davidsen T.M."/>
            <person name="Wayne K.J."/>
            <person name="Tettelin H."/>
            <person name="Glass J.I."/>
            <person name="Rusch D."/>
            <person name="Podicherti R."/>
            <person name="Tsui H.-C.T."/>
            <person name="Winkler M.E."/>
        </authorList>
    </citation>
    <scope>NUCLEOTIDE SEQUENCE</scope>
</reference>
<keyword evidence="3" id="KW-0408">Iron</keyword>
<evidence type="ECO:0000256" key="3">
    <source>
        <dbReference type="ARBA" id="ARBA00023004"/>
    </source>
</evidence>
<feature type="domain" description="Cytochrome c" evidence="5">
    <location>
        <begin position="60"/>
        <end position="84"/>
    </location>
</feature>
<feature type="compositionally biased region" description="Polar residues" evidence="4">
    <location>
        <begin position="45"/>
        <end position="56"/>
    </location>
</feature>
<sequence>MNQKVLLFFSACFFIWVLSACTEIPVPTATPVTFNPTPAVKDSRVPSNSSAASVVTTRAGDPTSGENLFINLGCNACHSAGEDK</sequence>
<evidence type="ECO:0000256" key="2">
    <source>
        <dbReference type="ARBA" id="ARBA00022723"/>
    </source>
</evidence>
<feature type="region of interest" description="Disordered" evidence="4">
    <location>
        <begin position="35"/>
        <end position="64"/>
    </location>
</feature>
<organism evidence="6">
    <name type="scientific">marine metagenome</name>
    <dbReference type="NCBI Taxonomy" id="408172"/>
    <lineage>
        <taxon>unclassified sequences</taxon>
        <taxon>metagenomes</taxon>
        <taxon>ecological metagenomes</taxon>
    </lineage>
</organism>
<dbReference type="EMBL" id="UINC01120406">
    <property type="protein sequence ID" value="SVC94868.1"/>
    <property type="molecule type" value="Genomic_DNA"/>
</dbReference>
<proteinExistence type="predicted"/>
<dbReference type="SUPFAM" id="SSF46626">
    <property type="entry name" value="Cytochrome c"/>
    <property type="match status" value="1"/>
</dbReference>
<gene>
    <name evidence="6" type="ORF">METZ01_LOCUS347722</name>
</gene>
<dbReference type="InterPro" id="IPR009056">
    <property type="entry name" value="Cyt_c-like_dom"/>
</dbReference>
<evidence type="ECO:0000256" key="4">
    <source>
        <dbReference type="SAM" id="MobiDB-lite"/>
    </source>
</evidence>
<dbReference type="GO" id="GO:0046872">
    <property type="term" value="F:metal ion binding"/>
    <property type="evidence" value="ECO:0007669"/>
    <property type="project" value="UniProtKB-KW"/>
</dbReference>
<keyword evidence="2" id="KW-0479">Metal-binding</keyword>
<evidence type="ECO:0000259" key="5">
    <source>
        <dbReference type="PROSITE" id="PS51007"/>
    </source>
</evidence>
<dbReference type="PROSITE" id="PS51257">
    <property type="entry name" value="PROKAR_LIPOPROTEIN"/>
    <property type="match status" value="1"/>
</dbReference>
<feature type="non-terminal residue" evidence="6">
    <location>
        <position position="84"/>
    </location>
</feature>
<evidence type="ECO:0000313" key="6">
    <source>
        <dbReference type="EMBL" id="SVC94868.1"/>
    </source>
</evidence>
<keyword evidence="1" id="KW-0349">Heme</keyword>
<name>A0A382RCY8_9ZZZZ</name>
<dbReference type="GO" id="GO:0009055">
    <property type="term" value="F:electron transfer activity"/>
    <property type="evidence" value="ECO:0007669"/>
    <property type="project" value="InterPro"/>
</dbReference>
<dbReference type="GO" id="GO:0020037">
    <property type="term" value="F:heme binding"/>
    <property type="evidence" value="ECO:0007669"/>
    <property type="project" value="InterPro"/>
</dbReference>
<dbReference type="InterPro" id="IPR036909">
    <property type="entry name" value="Cyt_c-like_dom_sf"/>
</dbReference>
<evidence type="ECO:0000256" key="1">
    <source>
        <dbReference type="ARBA" id="ARBA00022617"/>
    </source>
</evidence>
<accession>A0A382RCY8</accession>
<dbReference type="PROSITE" id="PS51007">
    <property type="entry name" value="CYTC"/>
    <property type="match status" value="1"/>
</dbReference>
<protein>
    <recommendedName>
        <fullName evidence="5">Cytochrome c domain-containing protein</fullName>
    </recommendedName>
</protein>
<dbReference type="AlphaFoldDB" id="A0A382RCY8"/>